<dbReference type="InterPro" id="IPR032466">
    <property type="entry name" value="Metal_Hydrolase"/>
</dbReference>
<organism evidence="2 3">
    <name type="scientific">Aquamicrobium zhengzhouense</name>
    <dbReference type="NCBI Taxonomy" id="2781738"/>
    <lineage>
        <taxon>Bacteria</taxon>
        <taxon>Pseudomonadati</taxon>
        <taxon>Pseudomonadota</taxon>
        <taxon>Alphaproteobacteria</taxon>
        <taxon>Hyphomicrobiales</taxon>
        <taxon>Phyllobacteriaceae</taxon>
        <taxon>Aquamicrobium</taxon>
    </lineage>
</organism>
<dbReference type="CDD" id="cd01299">
    <property type="entry name" value="Met_dep_hydrolase_A"/>
    <property type="match status" value="1"/>
</dbReference>
<sequence>MGCAVAAPSFAFAQPATPRSLLLSNVRIFDGVNDQLRDGHVLVFGDKIEEISSSPIQPPAGTETIDGGARVLMPGLTDAHWHMVFAPNTLANMEASDTGLMYANAVAEAERTLMRGFTTIRDVGGPTFGLKQAIDSGAVPGPRVYPSGALISQTAGHGDFAPAYAQPRSLGSEPSRFEQIGAFVIADGVPDVMAAVRAQLKRGASQIKLALGGGVISDSDPIDTLQYTPEEIRAAVQVASDWGTYVATHVYTVAGIHRAIDAGVRSIEHGHMVDEQTLKLMAEQDVWLSLQPFEAGDNPLTPEQIQKAEPTSHWDRVAEWAKAQSTKVAFGTDLLFQPDGTGAQPKLLSRFARVFGNSGALRIATSGNCDLFALSGERNPYKGAKLGVLERGAWADMLLVNGDPTQDIDLLTDYERNLAVIIKGGEIFKNTLPDLAK</sequence>
<dbReference type="InterPro" id="IPR051781">
    <property type="entry name" value="Metallo-dep_Hydrolase"/>
</dbReference>
<dbReference type="SUPFAM" id="SSF51556">
    <property type="entry name" value="Metallo-dependent hydrolases"/>
    <property type="match status" value="1"/>
</dbReference>
<dbReference type="Proteomes" id="UP000601789">
    <property type="component" value="Unassembled WGS sequence"/>
</dbReference>
<dbReference type="PANTHER" id="PTHR43135:SF3">
    <property type="entry name" value="ALPHA-D-RIBOSE 1-METHYLPHOSPHONATE 5-TRIPHOSPHATE DIPHOSPHATASE"/>
    <property type="match status" value="1"/>
</dbReference>
<dbReference type="Pfam" id="PF01979">
    <property type="entry name" value="Amidohydro_1"/>
    <property type="match status" value="1"/>
</dbReference>
<evidence type="ECO:0000313" key="2">
    <source>
        <dbReference type="EMBL" id="MBI1622771.1"/>
    </source>
</evidence>
<accession>A0ABS0SHQ1</accession>
<dbReference type="Gene3D" id="3.20.20.140">
    <property type="entry name" value="Metal-dependent hydrolases"/>
    <property type="match status" value="1"/>
</dbReference>
<dbReference type="SUPFAM" id="SSF51338">
    <property type="entry name" value="Composite domain of metallo-dependent hydrolases"/>
    <property type="match status" value="1"/>
</dbReference>
<dbReference type="InterPro" id="IPR011059">
    <property type="entry name" value="Metal-dep_hydrolase_composite"/>
</dbReference>
<dbReference type="RefSeq" id="WP_198478307.1">
    <property type="nucleotide sequence ID" value="NZ_JADGMQ010000022.1"/>
</dbReference>
<comment type="caution">
    <text evidence="2">The sequence shown here is derived from an EMBL/GenBank/DDBJ whole genome shotgun (WGS) entry which is preliminary data.</text>
</comment>
<protein>
    <submittedName>
        <fullName evidence="2">Amidohydrolase family protein</fullName>
    </submittedName>
</protein>
<dbReference type="InterPro" id="IPR006680">
    <property type="entry name" value="Amidohydro-rel"/>
</dbReference>
<keyword evidence="3" id="KW-1185">Reference proteome</keyword>
<dbReference type="PANTHER" id="PTHR43135">
    <property type="entry name" value="ALPHA-D-RIBOSE 1-METHYLPHOSPHONATE 5-TRIPHOSPHATE DIPHOSPHATASE"/>
    <property type="match status" value="1"/>
</dbReference>
<evidence type="ECO:0000313" key="3">
    <source>
        <dbReference type="Proteomes" id="UP000601789"/>
    </source>
</evidence>
<dbReference type="InterPro" id="IPR057744">
    <property type="entry name" value="OTAase-like"/>
</dbReference>
<feature type="domain" description="Amidohydrolase-related" evidence="1">
    <location>
        <begin position="71"/>
        <end position="424"/>
    </location>
</feature>
<name>A0ABS0SHQ1_9HYPH</name>
<dbReference type="Gene3D" id="2.30.40.10">
    <property type="entry name" value="Urease, subunit C, domain 1"/>
    <property type="match status" value="1"/>
</dbReference>
<evidence type="ECO:0000259" key="1">
    <source>
        <dbReference type="Pfam" id="PF01979"/>
    </source>
</evidence>
<reference evidence="2 3" key="1">
    <citation type="submission" date="2020-10" db="EMBL/GenBank/DDBJ databases">
        <title>Aquamicrobium zhengzhouensis sp. nov., a exopolysaccharide producing bacterium isolated from farmland soil.</title>
        <authorList>
            <person name="Wang X."/>
        </authorList>
    </citation>
    <scope>NUCLEOTIDE SEQUENCE [LARGE SCALE GENOMIC DNA]</scope>
    <source>
        <strain evidence="3">cd-1</strain>
    </source>
</reference>
<dbReference type="EMBL" id="JADGMQ010000022">
    <property type="protein sequence ID" value="MBI1622771.1"/>
    <property type="molecule type" value="Genomic_DNA"/>
</dbReference>
<proteinExistence type="predicted"/>
<gene>
    <name evidence="2" type="ORF">IOD40_19145</name>
</gene>